<dbReference type="Proteomes" id="UP001215598">
    <property type="component" value="Unassembled WGS sequence"/>
</dbReference>
<evidence type="ECO:0000256" key="1">
    <source>
        <dbReference type="SAM" id="MobiDB-lite"/>
    </source>
</evidence>
<name>A0AAD7IWP1_9AGAR</name>
<evidence type="ECO:0000313" key="3">
    <source>
        <dbReference type="Proteomes" id="UP001215598"/>
    </source>
</evidence>
<feature type="region of interest" description="Disordered" evidence="1">
    <location>
        <begin position="1"/>
        <end position="32"/>
    </location>
</feature>
<gene>
    <name evidence="2" type="ORF">B0H16DRAFT_1317667</name>
</gene>
<reference evidence="2" key="1">
    <citation type="submission" date="2023-03" db="EMBL/GenBank/DDBJ databases">
        <title>Massive genome expansion in bonnet fungi (Mycena s.s.) driven by repeated elements and novel gene families across ecological guilds.</title>
        <authorList>
            <consortium name="Lawrence Berkeley National Laboratory"/>
            <person name="Harder C.B."/>
            <person name="Miyauchi S."/>
            <person name="Viragh M."/>
            <person name="Kuo A."/>
            <person name="Thoen E."/>
            <person name="Andreopoulos B."/>
            <person name="Lu D."/>
            <person name="Skrede I."/>
            <person name="Drula E."/>
            <person name="Henrissat B."/>
            <person name="Morin E."/>
            <person name="Kohler A."/>
            <person name="Barry K."/>
            <person name="LaButti K."/>
            <person name="Morin E."/>
            <person name="Salamov A."/>
            <person name="Lipzen A."/>
            <person name="Mereny Z."/>
            <person name="Hegedus B."/>
            <person name="Baldrian P."/>
            <person name="Stursova M."/>
            <person name="Weitz H."/>
            <person name="Taylor A."/>
            <person name="Grigoriev I.V."/>
            <person name="Nagy L.G."/>
            <person name="Martin F."/>
            <person name="Kauserud H."/>
        </authorList>
    </citation>
    <scope>NUCLEOTIDE SEQUENCE</scope>
    <source>
        <strain evidence="2">CBHHK182m</strain>
    </source>
</reference>
<organism evidence="2 3">
    <name type="scientific">Mycena metata</name>
    <dbReference type="NCBI Taxonomy" id="1033252"/>
    <lineage>
        <taxon>Eukaryota</taxon>
        <taxon>Fungi</taxon>
        <taxon>Dikarya</taxon>
        <taxon>Basidiomycota</taxon>
        <taxon>Agaricomycotina</taxon>
        <taxon>Agaricomycetes</taxon>
        <taxon>Agaricomycetidae</taxon>
        <taxon>Agaricales</taxon>
        <taxon>Marasmiineae</taxon>
        <taxon>Mycenaceae</taxon>
        <taxon>Mycena</taxon>
    </lineage>
</organism>
<sequence>PKKSKVRSIGKEAGEEGATGGGRAVVGRMGGRDQKKVEEDYEMFLRELGEDPEMLGAVNLYKAPVGDVFDSHGIKMP</sequence>
<comment type="caution">
    <text evidence="2">The sequence shown here is derived from an EMBL/GenBank/DDBJ whole genome shotgun (WGS) entry which is preliminary data.</text>
</comment>
<feature type="non-terminal residue" evidence="2">
    <location>
        <position position="1"/>
    </location>
</feature>
<proteinExistence type="predicted"/>
<evidence type="ECO:0000313" key="2">
    <source>
        <dbReference type="EMBL" id="KAJ7752120.1"/>
    </source>
</evidence>
<protein>
    <submittedName>
        <fullName evidence="2">Uncharacterized protein</fullName>
    </submittedName>
</protein>
<accession>A0AAD7IWP1</accession>
<dbReference type="AlphaFoldDB" id="A0AAD7IWP1"/>
<dbReference type="EMBL" id="JARKIB010000060">
    <property type="protein sequence ID" value="KAJ7752120.1"/>
    <property type="molecule type" value="Genomic_DNA"/>
</dbReference>
<keyword evidence="3" id="KW-1185">Reference proteome</keyword>